<name>A0A1Y2A9L9_9PLEO</name>
<keyword evidence="2" id="KW-1185">Reference proteome</keyword>
<gene>
    <name evidence="1" type="ORF">BCR34DRAFT_208141</name>
</gene>
<accession>A0A1Y2A9L9</accession>
<reference evidence="1 2" key="1">
    <citation type="submission" date="2016-07" db="EMBL/GenBank/DDBJ databases">
        <title>Pervasive Adenine N6-methylation of Active Genes in Fungi.</title>
        <authorList>
            <consortium name="DOE Joint Genome Institute"/>
            <person name="Mondo S.J."/>
            <person name="Dannebaum R.O."/>
            <person name="Kuo R.C."/>
            <person name="Labutti K."/>
            <person name="Haridas S."/>
            <person name="Kuo A."/>
            <person name="Salamov A."/>
            <person name="Ahrendt S.R."/>
            <person name="Lipzen A."/>
            <person name="Sullivan W."/>
            <person name="Andreopoulos W.B."/>
            <person name="Clum A."/>
            <person name="Lindquist E."/>
            <person name="Daum C."/>
            <person name="Ramamoorthy G.K."/>
            <person name="Gryganskyi A."/>
            <person name="Culley D."/>
            <person name="Magnuson J.K."/>
            <person name="James T.Y."/>
            <person name="O'Malley M.A."/>
            <person name="Stajich J.E."/>
            <person name="Spatafora J.W."/>
            <person name="Visel A."/>
            <person name="Grigoriev I.V."/>
        </authorList>
    </citation>
    <scope>NUCLEOTIDE SEQUENCE [LARGE SCALE GENOMIC DNA]</scope>
    <source>
        <strain evidence="1 2">CBS 115471</strain>
    </source>
</reference>
<organism evidence="1 2">
    <name type="scientific">Clohesyomyces aquaticus</name>
    <dbReference type="NCBI Taxonomy" id="1231657"/>
    <lineage>
        <taxon>Eukaryota</taxon>
        <taxon>Fungi</taxon>
        <taxon>Dikarya</taxon>
        <taxon>Ascomycota</taxon>
        <taxon>Pezizomycotina</taxon>
        <taxon>Dothideomycetes</taxon>
        <taxon>Pleosporomycetidae</taxon>
        <taxon>Pleosporales</taxon>
        <taxon>Lindgomycetaceae</taxon>
        <taxon>Clohesyomyces</taxon>
    </lineage>
</organism>
<sequence>MFSAAEGLRRWQGRVAERGGGRVQRRSLVVDAGPKWQARVARMEGSRGRDCPLKQTLQVALALGQAGEEGTLGWIKVRGLAKRWRWCAGWECNSDGCGREREEETGVRVSCKGDTVAKARDDARRIMYMYVQSHSLRRRTTHCGLTSQASRQALKSNNVMRQTKNIGRCIHGPRAAPEL</sequence>
<dbReference type="Proteomes" id="UP000193144">
    <property type="component" value="Unassembled WGS sequence"/>
</dbReference>
<dbReference type="AlphaFoldDB" id="A0A1Y2A9L9"/>
<evidence type="ECO:0000313" key="2">
    <source>
        <dbReference type="Proteomes" id="UP000193144"/>
    </source>
</evidence>
<dbReference type="EMBL" id="MCFA01000003">
    <property type="protein sequence ID" value="ORY19216.1"/>
    <property type="molecule type" value="Genomic_DNA"/>
</dbReference>
<protein>
    <submittedName>
        <fullName evidence="1">Uncharacterized protein</fullName>
    </submittedName>
</protein>
<proteinExistence type="predicted"/>
<comment type="caution">
    <text evidence="1">The sequence shown here is derived from an EMBL/GenBank/DDBJ whole genome shotgun (WGS) entry which is preliminary data.</text>
</comment>
<evidence type="ECO:0000313" key="1">
    <source>
        <dbReference type="EMBL" id="ORY19216.1"/>
    </source>
</evidence>